<dbReference type="OrthoDB" id="8065060at2759"/>
<keyword evidence="9" id="KW-0325">Glycoprotein</keyword>
<keyword evidence="11 12" id="KW-0407">Ion channel</keyword>
<evidence type="ECO:0000256" key="2">
    <source>
        <dbReference type="ARBA" id="ARBA00022448"/>
    </source>
</evidence>
<dbReference type="InterPro" id="IPR001873">
    <property type="entry name" value="ENaC"/>
</dbReference>
<evidence type="ECO:0000256" key="6">
    <source>
        <dbReference type="ARBA" id="ARBA00023053"/>
    </source>
</evidence>
<dbReference type="PANTHER" id="PTHR11690">
    <property type="entry name" value="AMILORIDE-SENSITIVE SODIUM CHANNEL-RELATED"/>
    <property type="match status" value="1"/>
</dbReference>
<sequence length="490" mass="55941">MGEHSQCTCTNNRQKKLDKEFARNTTCHGLSRLEQAQNPTMKIFWTLAVLLCFGLLFWQVSVRVITYFENKSSTNIEKVYNIMQNFPAVTICDYNRYRTPNMTEADKYLLYTIPNLIYKSSLEGVDVSELLEEYEYNITAGYPGGYNLKEVEERVSWNMNESLILCLFDGIPCYSKTKIFTPVFTDFGLCHTFNIDGSINFTQWDIGAGHGLRLMLDMKTEEYGENFYDLELARMESGIKFYVHPAYEPPDMKANGQSVSPGLHAFASIKTELTVTEEPPYGHCNKSASLQFYPRYTYSGCMLECMRDLMLKMCNCTPSYIPGNNAQCSFTTTNTCIQEVKEITRRTFACFHCTQPCEEIVYPTSVSYATFPTEGIGEKIASQYNTTTENIKKNHLMLDIYFTDLYNHTITITPAVTPTGLLSDIGGQMGLFVGISVLTVIEFLEYFVKRCYYMCSNTDPETENGRGQDNQVNASSDVEKLELENMEMRN</sequence>
<keyword evidence="8 14" id="KW-0472">Membrane</keyword>
<reference evidence="15" key="1">
    <citation type="submission" date="2022-03" db="EMBL/GenBank/DDBJ databases">
        <authorList>
            <person name="Martin C."/>
        </authorList>
    </citation>
    <scope>NUCLEOTIDE SEQUENCE</scope>
</reference>
<evidence type="ECO:0000256" key="7">
    <source>
        <dbReference type="ARBA" id="ARBA00023065"/>
    </source>
</evidence>
<dbReference type="Gene3D" id="1.10.287.820">
    <property type="entry name" value="Acid-sensing ion channel domain"/>
    <property type="match status" value="1"/>
</dbReference>
<evidence type="ECO:0000313" key="16">
    <source>
        <dbReference type="Proteomes" id="UP000749559"/>
    </source>
</evidence>
<evidence type="ECO:0000256" key="4">
    <source>
        <dbReference type="ARBA" id="ARBA00022692"/>
    </source>
</evidence>
<feature type="compositionally biased region" description="Polar residues" evidence="13">
    <location>
        <begin position="459"/>
        <end position="476"/>
    </location>
</feature>
<feature type="region of interest" description="Disordered" evidence="13">
    <location>
        <begin position="459"/>
        <end position="490"/>
    </location>
</feature>
<keyword evidence="5 14" id="KW-1133">Transmembrane helix</keyword>
<evidence type="ECO:0000256" key="13">
    <source>
        <dbReference type="SAM" id="MobiDB-lite"/>
    </source>
</evidence>
<evidence type="ECO:0000256" key="5">
    <source>
        <dbReference type="ARBA" id="ARBA00022989"/>
    </source>
</evidence>
<evidence type="ECO:0000313" key="15">
    <source>
        <dbReference type="EMBL" id="CAH1783314.1"/>
    </source>
</evidence>
<name>A0A8S4NR55_OWEFU</name>
<dbReference type="PRINTS" id="PR01078">
    <property type="entry name" value="AMINACHANNEL"/>
</dbReference>
<evidence type="ECO:0000256" key="1">
    <source>
        <dbReference type="ARBA" id="ARBA00004141"/>
    </source>
</evidence>
<keyword evidence="2 12" id="KW-0813">Transport</keyword>
<feature type="transmembrane region" description="Helical" evidence="14">
    <location>
        <begin position="429"/>
        <end position="448"/>
    </location>
</feature>
<evidence type="ECO:0000256" key="14">
    <source>
        <dbReference type="SAM" id="Phobius"/>
    </source>
</evidence>
<dbReference type="PANTHER" id="PTHR11690:SF286">
    <property type="entry name" value="ACID-SENSING ION CHANNEL 5"/>
    <property type="match status" value="1"/>
</dbReference>
<comment type="caution">
    <text evidence="15">The sequence shown here is derived from an EMBL/GenBank/DDBJ whole genome shotgun (WGS) entry which is preliminary data.</text>
</comment>
<proteinExistence type="inferred from homology"/>
<keyword evidence="7 12" id="KW-0406">Ion transport</keyword>
<feature type="compositionally biased region" description="Basic and acidic residues" evidence="13">
    <location>
        <begin position="477"/>
        <end position="490"/>
    </location>
</feature>
<evidence type="ECO:0000256" key="9">
    <source>
        <dbReference type="ARBA" id="ARBA00023180"/>
    </source>
</evidence>
<dbReference type="GO" id="GO:0005886">
    <property type="term" value="C:plasma membrane"/>
    <property type="evidence" value="ECO:0007669"/>
    <property type="project" value="TreeGrafter"/>
</dbReference>
<evidence type="ECO:0000256" key="3">
    <source>
        <dbReference type="ARBA" id="ARBA00022461"/>
    </source>
</evidence>
<evidence type="ECO:0000256" key="10">
    <source>
        <dbReference type="ARBA" id="ARBA00023201"/>
    </source>
</evidence>
<evidence type="ECO:0000256" key="12">
    <source>
        <dbReference type="RuleBase" id="RU000679"/>
    </source>
</evidence>
<keyword evidence="4 12" id="KW-0812">Transmembrane</keyword>
<dbReference type="EMBL" id="CAIIXF020000005">
    <property type="protein sequence ID" value="CAH1783314.1"/>
    <property type="molecule type" value="Genomic_DNA"/>
</dbReference>
<accession>A0A8S4NR55</accession>
<keyword evidence="16" id="KW-1185">Reference proteome</keyword>
<dbReference type="AlphaFoldDB" id="A0A8S4NR55"/>
<dbReference type="Pfam" id="PF00858">
    <property type="entry name" value="ASC"/>
    <property type="match status" value="1"/>
</dbReference>
<evidence type="ECO:0000256" key="8">
    <source>
        <dbReference type="ARBA" id="ARBA00023136"/>
    </source>
</evidence>
<keyword evidence="10 12" id="KW-0739">Sodium transport</keyword>
<gene>
    <name evidence="15" type="ORF">OFUS_LOCUS9661</name>
</gene>
<feature type="transmembrane region" description="Helical" evidence="14">
    <location>
        <begin position="43"/>
        <end position="61"/>
    </location>
</feature>
<keyword evidence="6" id="KW-0915">Sodium</keyword>
<dbReference type="Gene3D" id="2.60.470.10">
    <property type="entry name" value="Acid-sensing ion channels like domains"/>
    <property type="match status" value="1"/>
</dbReference>
<dbReference type="Proteomes" id="UP000749559">
    <property type="component" value="Unassembled WGS sequence"/>
</dbReference>
<dbReference type="FunFam" id="1.10.287.770:FF:000001">
    <property type="entry name" value="Acid-sensing ion channel subunit 1"/>
    <property type="match status" value="1"/>
</dbReference>
<organism evidence="15 16">
    <name type="scientific">Owenia fusiformis</name>
    <name type="common">Polychaete worm</name>
    <dbReference type="NCBI Taxonomy" id="6347"/>
    <lineage>
        <taxon>Eukaryota</taxon>
        <taxon>Metazoa</taxon>
        <taxon>Spiralia</taxon>
        <taxon>Lophotrochozoa</taxon>
        <taxon>Annelida</taxon>
        <taxon>Polychaeta</taxon>
        <taxon>Sedentaria</taxon>
        <taxon>Canalipalpata</taxon>
        <taxon>Sabellida</taxon>
        <taxon>Oweniida</taxon>
        <taxon>Oweniidae</taxon>
        <taxon>Owenia</taxon>
    </lineage>
</organism>
<dbReference type="GO" id="GO:0015280">
    <property type="term" value="F:ligand-gated sodium channel activity"/>
    <property type="evidence" value="ECO:0007669"/>
    <property type="project" value="TreeGrafter"/>
</dbReference>
<evidence type="ECO:0000256" key="11">
    <source>
        <dbReference type="ARBA" id="ARBA00023303"/>
    </source>
</evidence>
<comment type="similarity">
    <text evidence="12">Belongs to the amiloride-sensitive sodium channel (TC 1.A.6) family.</text>
</comment>
<keyword evidence="3 12" id="KW-0894">Sodium channel</keyword>
<comment type="subcellular location">
    <subcellularLocation>
        <location evidence="1">Membrane</location>
        <topology evidence="1">Multi-pass membrane protein</topology>
    </subcellularLocation>
</comment>
<protein>
    <submittedName>
        <fullName evidence="15">Uncharacterized protein</fullName>
    </submittedName>
</protein>